<evidence type="ECO:0000256" key="7">
    <source>
        <dbReference type="ARBA" id="ARBA00022984"/>
    </source>
</evidence>
<dbReference type="InterPro" id="IPR023346">
    <property type="entry name" value="Lysozyme-like_dom_sf"/>
</dbReference>
<dbReference type="GO" id="GO:0009274">
    <property type="term" value="C:peptidoglycan-based cell wall"/>
    <property type="evidence" value="ECO:0007669"/>
    <property type="project" value="InterPro"/>
</dbReference>
<evidence type="ECO:0000256" key="8">
    <source>
        <dbReference type="ARBA" id="ARBA00022989"/>
    </source>
</evidence>
<dbReference type="GO" id="GO:0008955">
    <property type="term" value="F:peptidoglycan glycosyltransferase activity"/>
    <property type="evidence" value="ECO:0007669"/>
    <property type="project" value="UniProtKB-UniRule"/>
</dbReference>
<keyword evidence="6 11" id="KW-0133">Cell shape</keyword>
<evidence type="ECO:0000256" key="9">
    <source>
        <dbReference type="ARBA" id="ARBA00023136"/>
    </source>
</evidence>
<dbReference type="NCBIfam" id="TIGR02070">
    <property type="entry name" value="mono_pep_trsgly"/>
    <property type="match status" value="1"/>
</dbReference>
<evidence type="ECO:0000256" key="11">
    <source>
        <dbReference type="HAMAP-Rule" id="MF_00766"/>
    </source>
</evidence>
<evidence type="ECO:0000313" key="13">
    <source>
        <dbReference type="EMBL" id="ANO52308.1"/>
    </source>
</evidence>
<evidence type="ECO:0000256" key="2">
    <source>
        <dbReference type="ARBA" id="ARBA00022519"/>
    </source>
</evidence>
<dbReference type="EC" id="2.4.99.28" evidence="11"/>
<organism evidence="13 14">
    <name type="scientific">Woeseia oceani</name>
    <dbReference type="NCBI Taxonomy" id="1548547"/>
    <lineage>
        <taxon>Bacteria</taxon>
        <taxon>Pseudomonadati</taxon>
        <taxon>Pseudomonadota</taxon>
        <taxon>Gammaproteobacteria</taxon>
        <taxon>Woeseiales</taxon>
        <taxon>Woeseiaceae</taxon>
        <taxon>Woeseia</taxon>
    </lineage>
</organism>
<name>A0A193LIN9_9GAMM</name>
<feature type="domain" description="Glycosyl transferase family 51" evidence="12">
    <location>
        <begin position="57"/>
        <end position="218"/>
    </location>
</feature>
<dbReference type="KEGG" id="woc:BA177_14930"/>
<dbReference type="STRING" id="1548547.BA177_14930"/>
<keyword evidence="7 11" id="KW-0573">Peptidoglycan synthesis</keyword>
<comment type="catalytic activity">
    <reaction evidence="11">
        <text>[GlcNAc-(1-&gt;4)-Mur2Ac(oyl-L-Ala-gamma-D-Glu-L-Lys-D-Ala-D-Ala)](n)-di-trans,octa-cis-undecaprenyl diphosphate + beta-D-GlcNAc-(1-&gt;4)-Mur2Ac(oyl-L-Ala-gamma-D-Glu-L-Lys-D-Ala-D-Ala)-di-trans,octa-cis-undecaprenyl diphosphate = [GlcNAc-(1-&gt;4)-Mur2Ac(oyl-L-Ala-gamma-D-Glu-L-Lys-D-Ala-D-Ala)](n+1)-di-trans,octa-cis-undecaprenyl diphosphate + di-trans,octa-cis-undecaprenyl diphosphate + H(+)</text>
        <dbReference type="Rhea" id="RHEA:23708"/>
        <dbReference type="Rhea" id="RHEA-COMP:9602"/>
        <dbReference type="Rhea" id="RHEA-COMP:9603"/>
        <dbReference type="ChEBI" id="CHEBI:15378"/>
        <dbReference type="ChEBI" id="CHEBI:58405"/>
        <dbReference type="ChEBI" id="CHEBI:60033"/>
        <dbReference type="ChEBI" id="CHEBI:78435"/>
        <dbReference type="EC" id="2.4.99.28"/>
    </reaction>
</comment>
<dbReference type="GO" id="GO:0016763">
    <property type="term" value="F:pentosyltransferase activity"/>
    <property type="evidence" value="ECO:0007669"/>
    <property type="project" value="InterPro"/>
</dbReference>
<reference evidence="13 14" key="1">
    <citation type="submission" date="2016-06" db="EMBL/GenBank/DDBJ databases">
        <title>Complete genome sequence of a deep-branching marine Gamma Proteobacterium Woeseia oceani type strain XK5.</title>
        <authorList>
            <person name="Mu D."/>
            <person name="Du Z."/>
        </authorList>
    </citation>
    <scope>NUCLEOTIDE SEQUENCE [LARGE SCALE GENOMIC DNA]</scope>
    <source>
        <strain evidence="13 14">XK5</strain>
    </source>
</reference>
<protein>
    <recommendedName>
        <fullName evidence="11">Biosynthetic peptidoglycan transglycosylase</fullName>
        <ecNumber evidence="11">2.4.99.28</ecNumber>
    </recommendedName>
    <alternativeName>
        <fullName evidence="11">Glycan polymerase</fullName>
    </alternativeName>
    <alternativeName>
        <fullName evidence="11">Peptidoglycan glycosyltransferase MtgA</fullName>
        <shortName evidence="11">PGT</shortName>
    </alternativeName>
</protein>
<dbReference type="InterPro" id="IPR011812">
    <property type="entry name" value="Pep_trsgly"/>
</dbReference>
<keyword evidence="9 11" id="KW-0472">Membrane</keyword>
<evidence type="ECO:0000256" key="10">
    <source>
        <dbReference type="ARBA" id="ARBA00023316"/>
    </source>
</evidence>
<keyword evidence="2 11" id="KW-0997">Cell inner membrane</keyword>
<keyword evidence="1 11" id="KW-1003">Cell membrane</keyword>
<dbReference type="GO" id="GO:0008360">
    <property type="term" value="P:regulation of cell shape"/>
    <property type="evidence" value="ECO:0007669"/>
    <property type="project" value="UniProtKB-KW"/>
</dbReference>
<dbReference type="PANTHER" id="PTHR30400">
    <property type="entry name" value="MONOFUNCTIONAL BIOSYNTHETIC PEPTIDOGLYCAN TRANSGLYCOSYLASE"/>
    <property type="match status" value="1"/>
</dbReference>
<comment type="subcellular location">
    <subcellularLocation>
        <location evidence="11">Cell inner membrane</location>
        <topology evidence="11">Single-pass membrane protein</topology>
    </subcellularLocation>
</comment>
<keyword evidence="10 11" id="KW-0961">Cell wall biogenesis/degradation</keyword>
<comment type="similarity">
    <text evidence="11">Belongs to the glycosyltransferase 51 family.</text>
</comment>
<dbReference type="UniPathway" id="UPA00219"/>
<keyword evidence="8 11" id="KW-1133">Transmembrane helix</keyword>
<dbReference type="AlphaFoldDB" id="A0A193LIN9"/>
<evidence type="ECO:0000256" key="6">
    <source>
        <dbReference type="ARBA" id="ARBA00022960"/>
    </source>
</evidence>
<dbReference type="GO" id="GO:0071555">
    <property type="term" value="P:cell wall organization"/>
    <property type="evidence" value="ECO:0007669"/>
    <property type="project" value="UniProtKB-KW"/>
</dbReference>
<evidence type="ECO:0000256" key="1">
    <source>
        <dbReference type="ARBA" id="ARBA00022475"/>
    </source>
</evidence>
<dbReference type="PROSITE" id="PS51318">
    <property type="entry name" value="TAT"/>
    <property type="match status" value="1"/>
</dbReference>
<comment type="pathway">
    <text evidence="11">Cell wall biogenesis; peptidoglycan biosynthesis.</text>
</comment>
<evidence type="ECO:0000256" key="4">
    <source>
        <dbReference type="ARBA" id="ARBA00022679"/>
    </source>
</evidence>
<dbReference type="PANTHER" id="PTHR30400:SF0">
    <property type="entry name" value="BIOSYNTHETIC PEPTIDOGLYCAN TRANSGLYCOSYLASE"/>
    <property type="match status" value="1"/>
</dbReference>
<dbReference type="SUPFAM" id="SSF53955">
    <property type="entry name" value="Lysozyme-like"/>
    <property type="match status" value="1"/>
</dbReference>
<evidence type="ECO:0000256" key="3">
    <source>
        <dbReference type="ARBA" id="ARBA00022676"/>
    </source>
</evidence>
<dbReference type="Pfam" id="PF00912">
    <property type="entry name" value="Transgly"/>
    <property type="match status" value="1"/>
</dbReference>
<dbReference type="InterPro" id="IPR036950">
    <property type="entry name" value="PBP_transglycosylase"/>
</dbReference>
<keyword evidence="3 11" id="KW-0328">Glycosyltransferase</keyword>
<gene>
    <name evidence="11" type="primary">mtgA</name>
    <name evidence="13" type="ORF">BA177_14930</name>
</gene>
<dbReference type="RefSeq" id="WP_068617489.1">
    <property type="nucleotide sequence ID" value="NZ_CP016268.1"/>
</dbReference>
<dbReference type="HAMAP" id="MF_00766">
    <property type="entry name" value="PGT_MtgA"/>
    <property type="match status" value="1"/>
</dbReference>
<dbReference type="GO" id="GO:0005886">
    <property type="term" value="C:plasma membrane"/>
    <property type="evidence" value="ECO:0007669"/>
    <property type="project" value="UniProtKB-SubCell"/>
</dbReference>
<sequence length="231" mass="25921">MAPRKKPRRRLLRYLLFALAAVIVASVLLVLPLRWVAPATSAFMLQDHSGRVPVAWQWSDWDAISPQAALAVVAAEDQKFSDHAGFDIDSILNSVESRRDGGRLRGASTISQQLAKNLWLWPGRNVVRKGLEAWLTVFVELCLPKRRILEIYLNIAELGPGVYGVEAASRAYFGKPAAALNRREAALLAAVLPSPRNYNARQPSAYVRNRQQWIITQMARLERQGWLTTLN</sequence>
<comment type="function">
    <text evidence="11">Peptidoglycan polymerase that catalyzes glycan chain elongation from lipid-linked precursors.</text>
</comment>
<proteinExistence type="inferred from homology"/>
<evidence type="ECO:0000256" key="5">
    <source>
        <dbReference type="ARBA" id="ARBA00022692"/>
    </source>
</evidence>
<dbReference type="InterPro" id="IPR001264">
    <property type="entry name" value="Glyco_trans_51"/>
</dbReference>
<dbReference type="GO" id="GO:0009252">
    <property type="term" value="P:peptidoglycan biosynthetic process"/>
    <property type="evidence" value="ECO:0007669"/>
    <property type="project" value="UniProtKB-UniRule"/>
</dbReference>
<keyword evidence="4 11" id="KW-0808">Transferase</keyword>
<dbReference type="Proteomes" id="UP000092695">
    <property type="component" value="Chromosome"/>
</dbReference>
<dbReference type="InterPro" id="IPR006311">
    <property type="entry name" value="TAT_signal"/>
</dbReference>
<keyword evidence="14" id="KW-1185">Reference proteome</keyword>
<dbReference type="EMBL" id="CP016268">
    <property type="protein sequence ID" value="ANO52308.1"/>
    <property type="molecule type" value="Genomic_DNA"/>
</dbReference>
<accession>A0A193LIN9</accession>
<evidence type="ECO:0000313" key="14">
    <source>
        <dbReference type="Proteomes" id="UP000092695"/>
    </source>
</evidence>
<dbReference type="Gene3D" id="1.10.3810.10">
    <property type="entry name" value="Biosynthetic peptidoglycan transglycosylase-like"/>
    <property type="match status" value="1"/>
</dbReference>
<evidence type="ECO:0000259" key="12">
    <source>
        <dbReference type="Pfam" id="PF00912"/>
    </source>
</evidence>
<keyword evidence="5 11" id="KW-0812">Transmembrane</keyword>